<dbReference type="Proteomes" id="UP000054837">
    <property type="component" value="Unassembled WGS sequence"/>
</dbReference>
<evidence type="ECO:0008006" key="4">
    <source>
        <dbReference type="Google" id="ProtNLM"/>
    </source>
</evidence>
<evidence type="ECO:0000313" key="2">
    <source>
        <dbReference type="EMBL" id="KUG55842.1"/>
    </source>
</evidence>
<keyword evidence="3" id="KW-1185">Reference proteome</keyword>
<proteinExistence type="predicted"/>
<reference evidence="2 3" key="1">
    <citation type="submission" date="2015-12" db="EMBL/GenBank/DDBJ databases">
        <title>Serinicoccus chungangenesis strain CD08_5 genome sequencing and assembly.</title>
        <authorList>
            <person name="Chander A.M."/>
            <person name="Kaur G."/>
            <person name="Nair G.R."/>
            <person name="Dhawan D.K."/>
            <person name="Kochhar R.K."/>
            <person name="Mayilraj S."/>
            <person name="Bhadada S.K."/>
        </authorList>
    </citation>
    <scope>NUCLEOTIDE SEQUENCE [LARGE SCALE GENOMIC DNA]</scope>
    <source>
        <strain evidence="2 3">CD08_5</strain>
    </source>
</reference>
<name>A0A0W8I966_9MICO</name>
<evidence type="ECO:0000313" key="3">
    <source>
        <dbReference type="Proteomes" id="UP000054837"/>
    </source>
</evidence>
<evidence type="ECO:0000256" key="1">
    <source>
        <dbReference type="SAM" id="Phobius"/>
    </source>
</evidence>
<protein>
    <recommendedName>
        <fullName evidence="4">AtpZ/AtpI family protein</fullName>
    </recommendedName>
</protein>
<sequence>MSAQTDVANGALAYLLAGPAGFGLVGFALDRWWGTVVALPVGVVLGMVASMYVIWLRYGRS</sequence>
<dbReference type="AlphaFoldDB" id="A0A0W8I966"/>
<dbReference type="STRING" id="767452.AVL62_05230"/>
<gene>
    <name evidence="2" type="ORF">AVL62_05230</name>
</gene>
<keyword evidence="1" id="KW-0812">Transmembrane</keyword>
<organism evidence="2 3">
    <name type="scientific">Serinicoccus chungangensis</name>
    <dbReference type="NCBI Taxonomy" id="767452"/>
    <lineage>
        <taxon>Bacteria</taxon>
        <taxon>Bacillati</taxon>
        <taxon>Actinomycetota</taxon>
        <taxon>Actinomycetes</taxon>
        <taxon>Micrococcales</taxon>
        <taxon>Ornithinimicrobiaceae</taxon>
        <taxon>Serinicoccus</taxon>
    </lineage>
</organism>
<comment type="caution">
    <text evidence="2">The sequence shown here is derived from an EMBL/GenBank/DDBJ whole genome shotgun (WGS) entry which is preliminary data.</text>
</comment>
<feature type="transmembrane region" description="Helical" evidence="1">
    <location>
        <begin position="12"/>
        <end position="29"/>
    </location>
</feature>
<dbReference type="OrthoDB" id="5193039at2"/>
<dbReference type="EMBL" id="LQBL01000022">
    <property type="protein sequence ID" value="KUG55842.1"/>
    <property type="molecule type" value="Genomic_DNA"/>
</dbReference>
<keyword evidence="1" id="KW-0472">Membrane</keyword>
<keyword evidence="1" id="KW-1133">Transmembrane helix</keyword>
<accession>A0A0W8I966</accession>
<feature type="transmembrane region" description="Helical" evidence="1">
    <location>
        <begin position="35"/>
        <end position="55"/>
    </location>
</feature>